<name>A0A4Y2LB27_ARAVE</name>
<evidence type="ECO:0000313" key="3">
    <source>
        <dbReference type="Proteomes" id="UP000499080"/>
    </source>
</evidence>
<gene>
    <name evidence="2" type="ORF">AVEN_272744_1</name>
</gene>
<evidence type="ECO:0000313" key="2">
    <source>
        <dbReference type="EMBL" id="GBN11901.1"/>
    </source>
</evidence>
<dbReference type="Proteomes" id="UP000499080">
    <property type="component" value="Unassembled WGS sequence"/>
</dbReference>
<organism evidence="2 3">
    <name type="scientific">Araneus ventricosus</name>
    <name type="common">Orbweaver spider</name>
    <name type="synonym">Epeira ventricosa</name>
    <dbReference type="NCBI Taxonomy" id="182803"/>
    <lineage>
        <taxon>Eukaryota</taxon>
        <taxon>Metazoa</taxon>
        <taxon>Ecdysozoa</taxon>
        <taxon>Arthropoda</taxon>
        <taxon>Chelicerata</taxon>
        <taxon>Arachnida</taxon>
        <taxon>Araneae</taxon>
        <taxon>Araneomorphae</taxon>
        <taxon>Entelegynae</taxon>
        <taxon>Araneoidea</taxon>
        <taxon>Araneidae</taxon>
        <taxon>Araneus</taxon>
    </lineage>
</organism>
<proteinExistence type="predicted"/>
<accession>A0A4Y2LB27</accession>
<sequence>MFLQFGTQCLKFKHGSSRASSHSKNTHKQNVGIWSDLMVLYGYHDVLNPTGCLKFLALFYSLLSSSGTSWNRPFASSTKPWWRVRTPSSPGKNPSTRSSPEWTTLCPTTSSPPTFWTRWS</sequence>
<feature type="compositionally biased region" description="Polar residues" evidence="1">
    <location>
        <begin position="86"/>
        <end position="106"/>
    </location>
</feature>
<reference evidence="2 3" key="1">
    <citation type="journal article" date="2019" name="Sci. Rep.">
        <title>Orb-weaving spider Araneus ventricosus genome elucidates the spidroin gene catalogue.</title>
        <authorList>
            <person name="Kono N."/>
            <person name="Nakamura H."/>
            <person name="Ohtoshi R."/>
            <person name="Moran D.A.P."/>
            <person name="Shinohara A."/>
            <person name="Yoshida Y."/>
            <person name="Fujiwara M."/>
            <person name="Mori M."/>
            <person name="Tomita M."/>
            <person name="Arakawa K."/>
        </authorList>
    </citation>
    <scope>NUCLEOTIDE SEQUENCE [LARGE SCALE GENOMIC DNA]</scope>
</reference>
<dbReference type="AlphaFoldDB" id="A0A4Y2LB27"/>
<feature type="region of interest" description="Disordered" evidence="1">
    <location>
        <begin position="83"/>
        <end position="120"/>
    </location>
</feature>
<protein>
    <submittedName>
        <fullName evidence="2">Uncharacterized protein</fullName>
    </submittedName>
</protein>
<keyword evidence="3" id="KW-1185">Reference proteome</keyword>
<dbReference type="EMBL" id="BGPR01276261">
    <property type="protein sequence ID" value="GBN11901.1"/>
    <property type="molecule type" value="Genomic_DNA"/>
</dbReference>
<comment type="caution">
    <text evidence="2">The sequence shown here is derived from an EMBL/GenBank/DDBJ whole genome shotgun (WGS) entry which is preliminary data.</text>
</comment>
<feature type="non-terminal residue" evidence="2">
    <location>
        <position position="120"/>
    </location>
</feature>
<evidence type="ECO:0000256" key="1">
    <source>
        <dbReference type="SAM" id="MobiDB-lite"/>
    </source>
</evidence>